<dbReference type="AlphaFoldDB" id="A0A834GFS9"/>
<sequence length="93" mass="11212">MATISLRKANARLPPDVNRVLPPLQHLEQGDVRHLRQVGRHTLDPHRQWQGHPGHRLRGLRGHLRRQDRHRPPLWLQRRQRYHIVLYIIFLCV</sequence>
<dbReference type="EMBL" id="WJXA01000008">
    <property type="protein sequence ID" value="KAF7134209.1"/>
    <property type="molecule type" value="Genomic_DNA"/>
</dbReference>
<name>A0A834GFS9_RHOSS</name>
<keyword evidence="2" id="KW-1185">Reference proteome</keyword>
<dbReference type="Proteomes" id="UP000626092">
    <property type="component" value="Unassembled WGS sequence"/>
</dbReference>
<organism evidence="1 2">
    <name type="scientific">Rhododendron simsii</name>
    <name type="common">Sims's rhododendron</name>
    <dbReference type="NCBI Taxonomy" id="118357"/>
    <lineage>
        <taxon>Eukaryota</taxon>
        <taxon>Viridiplantae</taxon>
        <taxon>Streptophyta</taxon>
        <taxon>Embryophyta</taxon>
        <taxon>Tracheophyta</taxon>
        <taxon>Spermatophyta</taxon>
        <taxon>Magnoliopsida</taxon>
        <taxon>eudicotyledons</taxon>
        <taxon>Gunneridae</taxon>
        <taxon>Pentapetalae</taxon>
        <taxon>asterids</taxon>
        <taxon>Ericales</taxon>
        <taxon>Ericaceae</taxon>
        <taxon>Ericoideae</taxon>
        <taxon>Rhodoreae</taxon>
        <taxon>Rhododendron</taxon>
    </lineage>
</organism>
<evidence type="ECO:0000313" key="2">
    <source>
        <dbReference type="Proteomes" id="UP000626092"/>
    </source>
</evidence>
<proteinExistence type="predicted"/>
<accession>A0A834GFS9</accession>
<reference evidence="1" key="1">
    <citation type="submission" date="2019-11" db="EMBL/GenBank/DDBJ databases">
        <authorList>
            <person name="Liu Y."/>
            <person name="Hou J."/>
            <person name="Li T.-Q."/>
            <person name="Guan C.-H."/>
            <person name="Wu X."/>
            <person name="Wu H.-Z."/>
            <person name="Ling F."/>
            <person name="Zhang R."/>
            <person name="Shi X.-G."/>
            <person name="Ren J.-P."/>
            <person name="Chen E.-F."/>
            <person name="Sun J.-M."/>
        </authorList>
    </citation>
    <scope>NUCLEOTIDE SEQUENCE</scope>
    <source>
        <strain evidence="1">Adult_tree_wgs_1</strain>
        <tissue evidence="1">Leaves</tissue>
    </source>
</reference>
<comment type="caution">
    <text evidence="1">The sequence shown here is derived from an EMBL/GenBank/DDBJ whole genome shotgun (WGS) entry which is preliminary data.</text>
</comment>
<evidence type="ECO:0000313" key="1">
    <source>
        <dbReference type="EMBL" id="KAF7134209.1"/>
    </source>
</evidence>
<gene>
    <name evidence="1" type="ORF">RHSIM_Rhsim08G0105400</name>
</gene>
<protein>
    <submittedName>
        <fullName evidence="1">Uncharacterized protein</fullName>
    </submittedName>
</protein>